<accession>A0ABP7X449</accession>
<dbReference type="RefSeq" id="WP_344958586.1">
    <property type="nucleotide sequence ID" value="NZ_BAAAZG010000078.1"/>
</dbReference>
<evidence type="ECO:0008006" key="3">
    <source>
        <dbReference type="Google" id="ProtNLM"/>
    </source>
</evidence>
<comment type="caution">
    <text evidence="1">The sequence shown here is derived from an EMBL/GenBank/DDBJ whole genome shotgun (WGS) entry which is preliminary data.</text>
</comment>
<evidence type="ECO:0000313" key="2">
    <source>
        <dbReference type="Proteomes" id="UP001500683"/>
    </source>
</evidence>
<dbReference type="Proteomes" id="UP001500683">
    <property type="component" value="Unassembled WGS sequence"/>
</dbReference>
<protein>
    <recommendedName>
        <fullName evidence="3">MerR family transcriptional regulator</fullName>
    </recommendedName>
</protein>
<keyword evidence="2" id="KW-1185">Reference proteome</keyword>
<gene>
    <name evidence="1" type="ORF">GCM10022214_82710</name>
</gene>
<sequence length="260" mass="28847">MSPETPRTHYAFRQFAALVGITAWQLRLAREHGLLPEPDLDGRRWSAELAERCTDRRPQILSAFGEQPPIGAAKAAARLALRVGLDVDRADIEILVARGDLSVISRYQGNPVYLLRDLDALTPETITSVVATRKGPLLDTVDARGAATILDWPKDVFERIAVERELGTDQLGRYSIDDVRALAADHDVAERVRHEQRHAALLRARRNQTRCENTLRDWLRHCTAYLEGATAAPPKMADAGRALRALATARATTQPEKLPA</sequence>
<name>A0ABP7X449_9ACTN</name>
<dbReference type="EMBL" id="BAAAZG010000078">
    <property type="protein sequence ID" value="GAA4103877.1"/>
    <property type="molecule type" value="Genomic_DNA"/>
</dbReference>
<reference evidence="2" key="1">
    <citation type="journal article" date="2019" name="Int. J. Syst. Evol. Microbiol.">
        <title>The Global Catalogue of Microorganisms (GCM) 10K type strain sequencing project: providing services to taxonomists for standard genome sequencing and annotation.</title>
        <authorList>
            <consortium name="The Broad Institute Genomics Platform"/>
            <consortium name="The Broad Institute Genome Sequencing Center for Infectious Disease"/>
            <person name="Wu L."/>
            <person name="Ma J."/>
        </authorList>
    </citation>
    <scope>NUCLEOTIDE SEQUENCE [LARGE SCALE GENOMIC DNA]</scope>
    <source>
        <strain evidence="2">JCM 16702</strain>
    </source>
</reference>
<organism evidence="1 2">
    <name type="scientific">Actinomadura miaoliensis</name>
    <dbReference type="NCBI Taxonomy" id="430685"/>
    <lineage>
        <taxon>Bacteria</taxon>
        <taxon>Bacillati</taxon>
        <taxon>Actinomycetota</taxon>
        <taxon>Actinomycetes</taxon>
        <taxon>Streptosporangiales</taxon>
        <taxon>Thermomonosporaceae</taxon>
        <taxon>Actinomadura</taxon>
    </lineage>
</organism>
<evidence type="ECO:0000313" key="1">
    <source>
        <dbReference type="EMBL" id="GAA4103877.1"/>
    </source>
</evidence>
<proteinExistence type="predicted"/>